<dbReference type="AlphaFoldDB" id="A0AAE3AI12"/>
<dbReference type="Proteomes" id="UP001199424">
    <property type="component" value="Unassembled WGS sequence"/>
</dbReference>
<proteinExistence type="predicted"/>
<gene>
    <name evidence="2" type="ORF">LKD31_02875</name>
</gene>
<evidence type="ECO:0000313" key="2">
    <source>
        <dbReference type="EMBL" id="MCC2135957.1"/>
    </source>
</evidence>
<name>A0AAE3AI12_9FIRM</name>
<feature type="compositionally biased region" description="Acidic residues" evidence="1">
    <location>
        <begin position="102"/>
        <end position="129"/>
    </location>
</feature>
<dbReference type="RefSeq" id="WP_308448541.1">
    <property type="nucleotide sequence ID" value="NZ_JAJEQC010000002.1"/>
</dbReference>
<comment type="caution">
    <text evidence="2">The sequence shown here is derived from an EMBL/GenBank/DDBJ whole genome shotgun (WGS) entry which is preliminary data.</text>
</comment>
<feature type="region of interest" description="Disordered" evidence="1">
    <location>
        <begin position="96"/>
        <end position="168"/>
    </location>
</feature>
<reference evidence="2" key="1">
    <citation type="submission" date="2021-10" db="EMBL/GenBank/DDBJ databases">
        <title>Anaerobic single-cell dispensing facilitates the cultivation of human gut bacteria.</title>
        <authorList>
            <person name="Afrizal A."/>
        </authorList>
    </citation>
    <scope>NUCLEOTIDE SEQUENCE</scope>
    <source>
        <strain evidence="2">CLA-AA-H250</strain>
    </source>
</reference>
<organism evidence="2 3">
    <name type="scientific">Hominenteromicrobium mulieris</name>
    <dbReference type="NCBI Taxonomy" id="2885357"/>
    <lineage>
        <taxon>Bacteria</taxon>
        <taxon>Bacillati</taxon>
        <taxon>Bacillota</taxon>
        <taxon>Clostridia</taxon>
        <taxon>Eubacteriales</taxon>
        <taxon>Oscillospiraceae</taxon>
        <taxon>Hominenteromicrobium</taxon>
    </lineage>
</organism>
<evidence type="ECO:0000313" key="3">
    <source>
        <dbReference type="Proteomes" id="UP001199424"/>
    </source>
</evidence>
<dbReference type="EMBL" id="JAJEQC010000002">
    <property type="protein sequence ID" value="MCC2135957.1"/>
    <property type="molecule type" value="Genomic_DNA"/>
</dbReference>
<keyword evidence="3" id="KW-1185">Reference proteome</keyword>
<sequence>MNFLKNISAAFKTAGGAVQSAVKVVEEKNRRTALMNRLRTVIRCEEKAEERAYLALGRYYYHNLRDAENTVTEPYCIDIEAAQKRIDAAVEKLEALTREGDSEAEEEEITLDDVQEYTPTPEEEKEAEEAAFVPDGTVDEAVEAAESAAEQPETTEPEKDESEEVPYE</sequence>
<evidence type="ECO:0000256" key="1">
    <source>
        <dbReference type="SAM" id="MobiDB-lite"/>
    </source>
</evidence>
<protein>
    <submittedName>
        <fullName evidence="2">Uncharacterized protein</fullName>
    </submittedName>
</protein>
<accession>A0AAE3AI12</accession>
<feature type="compositionally biased region" description="Acidic residues" evidence="1">
    <location>
        <begin position="153"/>
        <end position="168"/>
    </location>
</feature>